<feature type="region of interest" description="Disordered" evidence="1">
    <location>
        <begin position="196"/>
        <end position="227"/>
    </location>
</feature>
<protein>
    <submittedName>
        <fullName evidence="3">Ciliary-associated calcium-binding coiled-coil protein 1</fullName>
    </submittedName>
</protein>
<reference evidence="3" key="1">
    <citation type="submission" date="2025-08" db="UniProtKB">
        <authorList>
            <consortium name="RefSeq"/>
        </authorList>
    </citation>
    <scope>IDENTIFICATION</scope>
</reference>
<sequence length="276" mass="32363">MLEENQAMKMEHLQWERMSYEQINMLLDLPVDQVQLQFEDILQCKLLQEKALLDYFVAGFWWAKDMNFTCQQISFILAVLQLLLDNIKDKQMSFVDNIKEFSQTLLNSTKSLPCKMEANCKLFDENMLKPVIEYFKTSVFQHYRLYEFLFSQARDQQHHGMKRSIETANSASFAAPLEEGMPADVYNRYMVSSTLEQDGTEEMRESHEVTENESKEATKQVDPGYESYSTEDVQEVLGEIAKEMFANLQANFTEKLRIQEEIYTARIEHLKKSSSK</sequence>
<keyword evidence="2" id="KW-1185">Reference proteome</keyword>
<proteinExistence type="predicted"/>
<gene>
    <name evidence="3" type="primary">cabcoco1</name>
</gene>
<dbReference type="InParanoid" id="A0A6J2VDN2"/>
<accession>A0A6J2VDN2</accession>
<dbReference type="InterPro" id="IPR032727">
    <property type="entry name" value="CLAMP"/>
</dbReference>
<dbReference type="GeneID" id="115812601"/>
<evidence type="ECO:0000313" key="2">
    <source>
        <dbReference type="Proteomes" id="UP000504632"/>
    </source>
</evidence>
<organism evidence="2 3">
    <name type="scientific">Chanos chanos</name>
    <name type="common">Milkfish</name>
    <name type="synonym">Mugil chanos</name>
    <dbReference type="NCBI Taxonomy" id="29144"/>
    <lineage>
        <taxon>Eukaryota</taxon>
        <taxon>Metazoa</taxon>
        <taxon>Chordata</taxon>
        <taxon>Craniata</taxon>
        <taxon>Vertebrata</taxon>
        <taxon>Euteleostomi</taxon>
        <taxon>Actinopterygii</taxon>
        <taxon>Neopterygii</taxon>
        <taxon>Teleostei</taxon>
        <taxon>Ostariophysi</taxon>
        <taxon>Gonorynchiformes</taxon>
        <taxon>Chanidae</taxon>
        <taxon>Chanos</taxon>
    </lineage>
</organism>
<evidence type="ECO:0000313" key="3">
    <source>
        <dbReference type="RefSeq" id="XP_030630945.1"/>
    </source>
</evidence>
<dbReference type="Pfam" id="PF14769">
    <property type="entry name" value="CLAMP"/>
    <property type="match status" value="1"/>
</dbReference>
<dbReference type="CTD" id="219621"/>
<name>A0A6J2VDN2_CHACN</name>
<dbReference type="PANTHER" id="PTHR28457">
    <property type="entry name" value="COILED-COIL DOMAIN-CONTAINING PROTEIN 189"/>
    <property type="match status" value="1"/>
</dbReference>
<dbReference type="RefSeq" id="XP_030630945.1">
    <property type="nucleotide sequence ID" value="XM_030775085.1"/>
</dbReference>
<dbReference type="PANTHER" id="PTHR28457:SF3">
    <property type="entry name" value="CILIARY-ASSOCIATED CALCIUM-BINDING COILED-COIL PROTEIN 1"/>
    <property type="match status" value="1"/>
</dbReference>
<dbReference type="Proteomes" id="UP000504632">
    <property type="component" value="Chromosome 5"/>
</dbReference>
<dbReference type="AlphaFoldDB" id="A0A6J2VDN2"/>
<evidence type="ECO:0000256" key="1">
    <source>
        <dbReference type="SAM" id="MobiDB-lite"/>
    </source>
</evidence>
<dbReference type="OrthoDB" id="2126027at2759"/>
<feature type="compositionally biased region" description="Basic and acidic residues" evidence="1">
    <location>
        <begin position="201"/>
        <end position="219"/>
    </location>
</feature>